<protein>
    <submittedName>
        <fullName evidence="2">Sulfotransferase domain-containing protein</fullName>
    </submittedName>
</protein>
<sequence length="270" mass="31102">MKVAAPTSSARGVMDVEHASGPDYASAPNCIVFFGHHKCASRLFRAEIFTRIARKLGARVRSYKIKQAPFRFGLNLDDLDLQNIDFANIGRDGSDVIMFSNSTVRSLARIKSETDNWKGVRIIRDPRQVLVSDYFHHKVGHKIEGTGWVWEQLKQDKPVLLNASKEDGILHELDNISRVVIEDQVLGEFDDERILNIKPEDFSRDPHEYLQRIFKFLGIPEVEGIDLSRTFANSESGPWQEHFTDRIREIFKTRYGRALIDIGYERDLNW</sequence>
<proteinExistence type="predicted"/>
<accession>A0A839AGN9</accession>
<reference evidence="2 3" key="1">
    <citation type="submission" date="2020-07" db="EMBL/GenBank/DDBJ databases">
        <title>Stappia sp., F7233, whole genome shotgun sequencing project.</title>
        <authorList>
            <person name="Jiang S."/>
            <person name="Liu Z.W."/>
            <person name="Du Z.J."/>
        </authorList>
    </citation>
    <scope>NUCLEOTIDE SEQUENCE [LARGE SCALE GENOMIC DNA]</scope>
    <source>
        <strain evidence="2 3">F7233</strain>
    </source>
</reference>
<comment type="caution">
    <text evidence="2">The sequence shown here is derived from an EMBL/GenBank/DDBJ whole genome shotgun (WGS) entry which is preliminary data.</text>
</comment>
<dbReference type="Pfam" id="PF00685">
    <property type="entry name" value="Sulfotransfer_1"/>
    <property type="match status" value="1"/>
</dbReference>
<name>A0A839AGN9_9HYPH</name>
<dbReference type="InterPro" id="IPR000863">
    <property type="entry name" value="Sulfotransferase_dom"/>
</dbReference>
<evidence type="ECO:0000259" key="1">
    <source>
        <dbReference type="Pfam" id="PF00685"/>
    </source>
</evidence>
<evidence type="ECO:0000313" key="2">
    <source>
        <dbReference type="EMBL" id="MBA5778052.1"/>
    </source>
</evidence>
<keyword evidence="3" id="KW-1185">Reference proteome</keyword>
<feature type="domain" description="Sulfotransferase" evidence="1">
    <location>
        <begin position="113"/>
        <end position="225"/>
    </location>
</feature>
<dbReference type="AlphaFoldDB" id="A0A839AGN9"/>
<dbReference type="EMBL" id="JACFXV010000054">
    <property type="protein sequence ID" value="MBA5778052.1"/>
    <property type="molecule type" value="Genomic_DNA"/>
</dbReference>
<dbReference type="Proteomes" id="UP000541109">
    <property type="component" value="Unassembled WGS sequence"/>
</dbReference>
<gene>
    <name evidence="2" type="ORF">H2509_13060</name>
</gene>
<organism evidence="2 3">
    <name type="scientific">Stappia albiluteola</name>
    <dbReference type="NCBI Taxonomy" id="2758565"/>
    <lineage>
        <taxon>Bacteria</taxon>
        <taxon>Pseudomonadati</taxon>
        <taxon>Pseudomonadota</taxon>
        <taxon>Alphaproteobacteria</taxon>
        <taxon>Hyphomicrobiales</taxon>
        <taxon>Stappiaceae</taxon>
        <taxon>Stappia</taxon>
    </lineage>
</organism>
<dbReference type="RefSeq" id="WP_182166057.1">
    <property type="nucleotide sequence ID" value="NZ_JACFXV010000054.1"/>
</dbReference>
<evidence type="ECO:0000313" key="3">
    <source>
        <dbReference type="Proteomes" id="UP000541109"/>
    </source>
</evidence>
<keyword evidence="2" id="KW-0808">Transferase</keyword>
<dbReference type="SUPFAM" id="SSF52540">
    <property type="entry name" value="P-loop containing nucleoside triphosphate hydrolases"/>
    <property type="match status" value="1"/>
</dbReference>
<dbReference type="GO" id="GO:0008146">
    <property type="term" value="F:sulfotransferase activity"/>
    <property type="evidence" value="ECO:0007669"/>
    <property type="project" value="InterPro"/>
</dbReference>
<dbReference type="InterPro" id="IPR027417">
    <property type="entry name" value="P-loop_NTPase"/>
</dbReference>
<dbReference type="Gene3D" id="3.40.50.300">
    <property type="entry name" value="P-loop containing nucleotide triphosphate hydrolases"/>
    <property type="match status" value="1"/>
</dbReference>